<reference evidence="2 3" key="1">
    <citation type="submission" date="2010-10" db="EMBL/GenBank/DDBJ databases">
        <authorList>
            <consortium name="The Broad Institute Genome Sequencing Platform"/>
            <person name="Ward D."/>
            <person name="Earl A."/>
            <person name="Feldgarden M."/>
            <person name="Young S.K."/>
            <person name="Gargeya S."/>
            <person name="Zeng Q."/>
            <person name="Alvarado L."/>
            <person name="Berlin A."/>
            <person name="Bochicchio J."/>
            <person name="Chapman S.B."/>
            <person name="Chen Z."/>
            <person name="Freedman E."/>
            <person name="Gellesch M."/>
            <person name="Goldberg J."/>
            <person name="Griggs A."/>
            <person name="Gujja S."/>
            <person name="Heilman E."/>
            <person name="Heiman D."/>
            <person name="Howarth C."/>
            <person name="Mehta T."/>
            <person name="Neiman D."/>
            <person name="Pearson M."/>
            <person name="Roberts A."/>
            <person name="Saif S."/>
            <person name="Shea T."/>
            <person name="Shenoy N."/>
            <person name="Sisk P."/>
            <person name="Stolte C."/>
            <person name="Sykes S."/>
            <person name="White J."/>
            <person name="Yandava C."/>
            <person name="Allen-Vercoe E."/>
            <person name="Sibley C."/>
            <person name="Ambrose C.E."/>
            <person name="Strauss J."/>
            <person name="Daigneault M."/>
            <person name="Haas B."/>
            <person name="Nusbaum C."/>
            <person name="Birren B."/>
        </authorList>
    </citation>
    <scope>NUCLEOTIDE SEQUENCE [LARGE SCALE GENOMIC DNA]</scope>
    <source>
        <strain evidence="2 3">3_1_6</strain>
    </source>
</reference>
<dbReference type="STRING" id="563192.HMPREF0179_03546"/>
<accession>E5YBH3</accession>
<protein>
    <submittedName>
        <fullName evidence="2">Prepilin-type N-terminal cleavage/methylation domain-containing protein</fullName>
    </submittedName>
</protein>
<sequence length="119" mass="12942">MNARGFTLIEIIVTIILMAIMGFMAAQLIATTLRGSAESAGQIKDLTEATSTLEECIAYLNTEAMQQKAASDLIKDKGLEALLEAQDKRELWHPDGCPSCPDNLLITVKRGSVELSRAF</sequence>
<proteinExistence type="predicted"/>
<feature type="transmembrane region" description="Helical" evidence="1">
    <location>
        <begin position="6"/>
        <end position="26"/>
    </location>
</feature>
<gene>
    <name evidence="2" type="ORF">HMPREF0179_03546</name>
</gene>
<evidence type="ECO:0000313" key="2">
    <source>
        <dbReference type="EMBL" id="EFV42625.1"/>
    </source>
</evidence>
<name>E5YBH3_BILW3</name>
<evidence type="ECO:0000313" key="3">
    <source>
        <dbReference type="Proteomes" id="UP000006034"/>
    </source>
</evidence>
<dbReference type="NCBIfam" id="TIGR02532">
    <property type="entry name" value="IV_pilin_GFxxxE"/>
    <property type="match status" value="1"/>
</dbReference>
<organism evidence="2 3">
    <name type="scientific">Bilophila wadsworthia (strain 3_1_6)</name>
    <dbReference type="NCBI Taxonomy" id="563192"/>
    <lineage>
        <taxon>Bacteria</taxon>
        <taxon>Pseudomonadati</taxon>
        <taxon>Thermodesulfobacteriota</taxon>
        <taxon>Desulfovibrionia</taxon>
        <taxon>Desulfovibrionales</taxon>
        <taxon>Desulfovibrionaceae</taxon>
        <taxon>Bilophila</taxon>
    </lineage>
</organism>
<evidence type="ECO:0000256" key="1">
    <source>
        <dbReference type="SAM" id="Phobius"/>
    </source>
</evidence>
<keyword evidence="1" id="KW-0472">Membrane</keyword>
<dbReference type="PROSITE" id="PS00409">
    <property type="entry name" value="PROKAR_NTER_METHYL"/>
    <property type="match status" value="1"/>
</dbReference>
<reference evidence="2 3" key="2">
    <citation type="submission" date="2013-04" db="EMBL/GenBank/DDBJ databases">
        <title>The Genome Sequence of Bilophila wadsworthia 3_1_6.</title>
        <authorList>
            <consortium name="The Broad Institute Genomics Platform"/>
            <person name="Earl A."/>
            <person name="Ward D."/>
            <person name="Feldgarden M."/>
            <person name="Gevers D."/>
            <person name="Sibley C."/>
            <person name="Strauss J."/>
            <person name="Allen-Vercoe E."/>
            <person name="Walker B."/>
            <person name="Young S."/>
            <person name="Zeng Q."/>
            <person name="Gargeya S."/>
            <person name="Fitzgerald M."/>
            <person name="Haas B."/>
            <person name="Abouelleil A."/>
            <person name="Allen A.W."/>
            <person name="Alvarado L."/>
            <person name="Arachchi H.M."/>
            <person name="Berlin A.M."/>
            <person name="Chapman S.B."/>
            <person name="Gainer-Dewar J."/>
            <person name="Goldberg J."/>
            <person name="Griggs A."/>
            <person name="Gujja S."/>
            <person name="Hansen M."/>
            <person name="Howarth C."/>
            <person name="Imamovic A."/>
            <person name="Ireland A."/>
            <person name="Larimer J."/>
            <person name="McCowan C."/>
            <person name="Murphy C."/>
            <person name="Pearson M."/>
            <person name="Poon T.W."/>
            <person name="Priest M."/>
            <person name="Roberts A."/>
            <person name="Saif S."/>
            <person name="Shea T."/>
            <person name="Sisk P."/>
            <person name="Sykes S."/>
            <person name="Wortman J."/>
            <person name="Nusbaum C."/>
            <person name="Birren B."/>
        </authorList>
    </citation>
    <scope>NUCLEOTIDE SEQUENCE [LARGE SCALE GENOMIC DNA]</scope>
    <source>
        <strain evidence="2 3">3_1_6</strain>
    </source>
</reference>
<dbReference type="EMBL" id="ADCP02000001">
    <property type="protein sequence ID" value="EFV42625.1"/>
    <property type="molecule type" value="Genomic_DNA"/>
</dbReference>
<comment type="caution">
    <text evidence="2">The sequence shown here is derived from an EMBL/GenBank/DDBJ whole genome shotgun (WGS) entry which is preliminary data.</text>
</comment>
<dbReference type="InterPro" id="IPR012902">
    <property type="entry name" value="N_methyl_site"/>
</dbReference>
<dbReference type="Pfam" id="PF07963">
    <property type="entry name" value="N_methyl"/>
    <property type="match status" value="1"/>
</dbReference>
<dbReference type="SUPFAM" id="SSF54523">
    <property type="entry name" value="Pili subunits"/>
    <property type="match status" value="1"/>
</dbReference>
<keyword evidence="3" id="KW-1185">Reference proteome</keyword>
<dbReference type="RefSeq" id="WP_005030514.1">
    <property type="nucleotide sequence ID" value="NZ_KE150238.1"/>
</dbReference>
<dbReference type="InterPro" id="IPR045584">
    <property type="entry name" value="Pilin-like"/>
</dbReference>
<keyword evidence="1" id="KW-0812">Transmembrane</keyword>
<dbReference type="Proteomes" id="UP000006034">
    <property type="component" value="Unassembled WGS sequence"/>
</dbReference>
<dbReference type="GeneID" id="78085082"/>
<dbReference type="AlphaFoldDB" id="E5YBH3"/>
<dbReference type="HOGENOM" id="CLU_2056804_0_0_7"/>
<keyword evidence="1" id="KW-1133">Transmembrane helix</keyword>